<reference evidence="1" key="1">
    <citation type="submission" date="2020-10" db="EMBL/GenBank/DDBJ databases">
        <authorList>
            <person name="Gilroy R."/>
        </authorList>
    </citation>
    <scope>NUCLEOTIDE SEQUENCE</scope>
    <source>
        <strain evidence="1">CHK152-2871</strain>
    </source>
</reference>
<reference evidence="1" key="2">
    <citation type="journal article" date="2021" name="PeerJ">
        <title>Extensive microbial diversity within the chicken gut microbiome revealed by metagenomics and culture.</title>
        <authorList>
            <person name="Gilroy R."/>
            <person name="Ravi A."/>
            <person name="Getino M."/>
            <person name="Pursley I."/>
            <person name="Horton D.L."/>
            <person name="Alikhan N.F."/>
            <person name="Baker D."/>
            <person name="Gharbi K."/>
            <person name="Hall N."/>
            <person name="Watson M."/>
            <person name="Adriaenssens E.M."/>
            <person name="Foster-Nyarko E."/>
            <person name="Jarju S."/>
            <person name="Secka A."/>
            <person name="Antonio M."/>
            <person name="Oren A."/>
            <person name="Chaudhuri R.R."/>
            <person name="La Ragione R."/>
            <person name="Hildebrand F."/>
            <person name="Pallen M.J."/>
        </authorList>
    </citation>
    <scope>NUCLEOTIDE SEQUENCE</scope>
    <source>
        <strain evidence="1">CHK152-2871</strain>
    </source>
</reference>
<comment type="caution">
    <text evidence="1">The sequence shown here is derived from an EMBL/GenBank/DDBJ whole genome shotgun (WGS) entry which is preliminary data.</text>
</comment>
<gene>
    <name evidence="1" type="ORF">IAA86_05485</name>
</gene>
<organism evidence="1 2">
    <name type="scientific">Candidatus Galligastranaerophilus intestinavium</name>
    <dbReference type="NCBI Taxonomy" id="2840836"/>
    <lineage>
        <taxon>Bacteria</taxon>
        <taxon>Candidatus Galligastranaerophilus</taxon>
    </lineage>
</organism>
<dbReference type="Proteomes" id="UP000886865">
    <property type="component" value="Unassembled WGS sequence"/>
</dbReference>
<dbReference type="EMBL" id="DVJQ01000048">
    <property type="protein sequence ID" value="HIS74450.1"/>
    <property type="molecule type" value="Genomic_DNA"/>
</dbReference>
<accession>A0A9D1JXS9</accession>
<protein>
    <submittedName>
        <fullName evidence="1">Uncharacterized protein</fullName>
    </submittedName>
</protein>
<dbReference type="AlphaFoldDB" id="A0A9D1JXS9"/>
<evidence type="ECO:0000313" key="2">
    <source>
        <dbReference type="Proteomes" id="UP000886865"/>
    </source>
</evidence>
<sequence length="289" mass="31056">MSEQQTSATPNYAGLIVSTWSKKINTGLDKTCTMLQCVNRDYQADADKGTSEIKIATPESVVSGTYTGTLPAYSAAEVSSSTLKLDQSLYFAFSVPDITQAQTNIALSETILEKAQKSIDASIDKYIFSLNSKADAANIIEGESSTPITLSAQNVYSQFVSLAKTLKNSGAITAQKHGWVVVHPDVEEILLLCEQFSGASNESDKAKKEGSIGRIAGLDVFVSNNVGKEDDESYTILAGTTDGITYASQLKKFEQIRAEQSFDTIVRGLYTFGALALNPKALAVLKCEI</sequence>
<evidence type="ECO:0000313" key="1">
    <source>
        <dbReference type="EMBL" id="HIS74450.1"/>
    </source>
</evidence>
<name>A0A9D1JXS9_9BACT</name>
<proteinExistence type="predicted"/>